<evidence type="ECO:0000256" key="1">
    <source>
        <dbReference type="ARBA" id="ARBA00022490"/>
    </source>
</evidence>
<dbReference type="Pfam" id="PF12804">
    <property type="entry name" value="NTP_transf_3"/>
    <property type="match status" value="1"/>
</dbReference>
<dbReference type="Proteomes" id="UP000474802">
    <property type="component" value="Unassembled WGS sequence"/>
</dbReference>
<comment type="subunit">
    <text evidence="8">Monomer.</text>
</comment>
<comment type="cofactor">
    <cofactor evidence="8">
        <name>Mg(2+)</name>
        <dbReference type="ChEBI" id="CHEBI:18420"/>
    </cofactor>
</comment>
<evidence type="ECO:0000313" key="10">
    <source>
        <dbReference type="EMBL" id="NGP19144.1"/>
    </source>
</evidence>
<organism evidence="10 11">
    <name type="scientific">Devosia aurantiaca</name>
    <dbReference type="NCBI Taxonomy" id="2714858"/>
    <lineage>
        <taxon>Bacteria</taxon>
        <taxon>Pseudomonadati</taxon>
        <taxon>Pseudomonadota</taxon>
        <taxon>Alphaproteobacteria</taxon>
        <taxon>Hyphomicrobiales</taxon>
        <taxon>Devosiaceae</taxon>
        <taxon>Devosia</taxon>
    </lineage>
</organism>
<evidence type="ECO:0000313" key="11">
    <source>
        <dbReference type="Proteomes" id="UP000474802"/>
    </source>
</evidence>
<comment type="similarity">
    <text evidence="8">Belongs to the MobA family.</text>
</comment>
<proteinExistence type="inferred from homology"/>
<comment type="function">
    <text evidence="8">Transfers a GMP moiety from GTP to Mo-molybdopterin (Mo-MPT) cofactor (Moco or molybdenum cofactor) to form Mo-molybdopterin guanine dinucleotide (Mo-MGD) cofactor.</text>
</comment>
<gene>
    <name evidence="8" type="primary">mobA</name>
    <name evidence="10" type="ORF">G5575_17210</name>
</gene>
<dbReference type="SUPFAM" id="SSF53448">
    <property type="entry name" value="Nucleotide-diphospho-sugar transferases"/>
    <property type="match status" value="1"/>
</dbReference>
<sequence>MTVFAVVLAGGQGSRLGDVRKAELRLGGQRLLDRVVTRLTGEILVSAGRGPQYAGYTCVPDLPGLVGGPLAGLAAAVLHLRGTAKPGDTLVSVPVDTPFLPADFVLKLAAGVTSESAAYAAWGEEIYPTNAAYRFGAISDLPERADSLGSPKRLLSALDAKAVRWEINHNPFANLNTLADLVSLARRVE</sequence>
<dbReference type="PANTHER" id="PTHR19136:SF81">
    <property type="entry name" value="MOLYBDENUM COFACTOR GUANYLYLTRANSFERASE"/>
    <property type="match status" value="1"/>
</dbReference>
<dbReference type="GO" id="GO:0061603">
    <property type="term" value="F:molybdenum cofactor guanylyltransferase activity"/>
    <property type="evidence" value="ECO:0007669"/>
    <property type="project" value="UniProtKB-EC"/>
</dbReference>
<evidence type="ECO:0000259" key="9">
    <source>
        <dbReference type="Pfam" id="PF12804"/>
    </source>
</evidence>
<feature type="binding site" evidence="8">
    <location>
        <begin position="8"/>
        <end position="10"/>
    </location>
    <ligand>
        <name>GTP</name>
        <dbReference type="ChEBI" id="CHEBI:37565"/>
    </ligand>
</feature>
<keyword evidence="4 8" id="KW-0547">Nucleotide-binding</keyword>
<evidence type="ECO:0000256" key="7">
    <source>
        <dbReference type="ARBA" id="ARBA00023150"/>
    </source>
</evidence>
<evidence type="ECO:0000256" key="3">
    <source>
        <dbReference type="ARBA" id="ARBA00022723"/>
    </source>
</evidence>
<dbReference type="EMBL" id="JAALFG010000004">
    <property type="protein sequence ID" value="NGP19144.1"/>
    <property type="molecule type" value="Genomic_DNA"/>
</dbReference>
<keyword evidence="5 8" id="KW-0460">Magnesium</keyword>
<dbReference type="InterPro" id="IPR025877">
    <property type="entry name" value="MobA-like_NTP_Trfase"/>
</dbReference>
<name>A0A6M1SR78_9HYPH</name>
<dbReference type="GO" id="GO:0006777">
    <property type="term" value="P:Mo-molybdopterin cofactor biosynthetic process"/>
    <property type="evidence" value="ECO:0007669"/>
    <property type="project" value="UniProtKB-KW"/>
</dbReference>
<keyword evidence="10" id="KW-0548">Nucleotidyltransferase</keyword>
<dbReference type="HAMAP" id="MF_00316">
    <property type="entry name" value="MobA"/>
    <property type="match status" value="1"/>
</dbReference>
<dbReference type="EC" id="2.7.7.77" evidence="8"/>
<evidence type="ECO:0000256" key="4">
    <source>
        <dbReference type="ARBA" id="ARBA00022741"/>
    </source>
</evidence>
<keyword evidence="11" id="KW-1185">Reference proteome</keyword>
<comment type="caution">
    <text evidence="8">Lacks conserved residue(s) required for the propagation of feature annotation.</text>
</comment>
<keyword evidence="3 8" id="KW-0479">Metal-binding</keyword>
<comment type="catalytic activity">
    <reaction evidence="8">
        <text>Mo-molybdopterin + GTP + H(+) = Mo-molybdopterin guanine dinucleotide + diphosphate</text>
        <dbReference type="Rhea" id="RHEA:34243"/>
        <dbReference type="ChEBI" id="CHEBI:15378"/>
        <dbReference type="ChEBI" id="CHEBI:33019"/>
        <dbReference type="ChEBI" id="CHEBI:37565"/>
        <dbReference type="ChEBI" id="CHEBI:71302"/>
        <dbReference type="ChEBI" id="CHEBI:71310"/>
        <dbReference type="EC" id="2.7.7.77"/>
    </reaction>
</comment>
<evidence type="ECO:0000256" key="6">
    <source>
        <dbReference type="ARBA" id="ARBA00023134"/>
    </source>
</evidence>
<dbReference type="RefSeq" id="WP_164535383.1">
    <property type="nucleotide sequence ID" value="NZ_JAALFG010000004.1"/>
</dbReference>
<dbReference type="AlphaFoldDB" id="A0A6M1SR78"/>
<comment type="caution">
    <text evidence="10">The sequence shown here is derived from an EMBL/GenBank/DDBJ whole genome shotgun (WGS) entry which is preliminary data.</text>
</comment>
<dbReference type="CDD" id="cd02503">
    <property type="entry name" value="MobA"/>
    <property type="match status" value="1"/>
</dbReference>
<dbReference type="GO" id="GO:0005525">
    <property type="term" value="F:GTP binding"/>
    <property type="evidence" value="ECO:0007669"/>
    <property type="project" value="UniProtKB-UniRule"/>
</dbReference>
<keyword evidence="1 8" id="KW-0963">Cytoplasm</keyword>
<dbReference type="Gene3D" id="3.90.550.10">
    <property type="entry name" value="Spore Coat Polysaccharide Biosynthesis Protein SpsA, Chain A"/>
    <property type="match status" value="1"/>
</dbReference>
<keyword evidence="2 8" id="KW-0808">Transferase</keyword>
<dbReference type="GO" id="GO:0005737">
    <property type="term" value="C:cytoplasm"/>
    <property type="evidence" value="ECO:0007669"/>
    <property type="project" value="UniProtKB-SubCell"/>
</dbReference>
<feature type="binding site" evidence="8">
    <location>
        <position position="96"/>
    </location>
    <ligand>
        <name>Mg(2+)</name>
        <dbReference type="ChEBI" id="CHEBI:18420"/>
    </ligand>
</feature>
<comment type="domain">
    <text evidence="8">The N-terminal domain determines nucleotide recognition and specific binding, while the C-terminal domain determines the specific binding to the target protein.</text>
</comment>
<evidence type="ECO:0000256" key="2">
    <source>
        <dbReference type="ARBA" id="ARBA00022679"/>
    </source>
</evidence>
<evidence type="ECO:0000256" key="5">
    <source>
        <dbReference type="ARBA" id="ARBA00022842"/>
    </source>
</evidence>
<dbReference type="InterPro" id="IPR029044">
    <property type="entry name" value="Nucleotide-diphossugar_trans"/>
</dbReference>
<reference evidence="10 11" key="2">
    <citation type="submission" date="2020-03" db="EMBL/GenBank/DDBJ databases">
        <title>Devosia chinhatensis sp. nov., isolated from a hexachlorocyclohexane (HCH) dump site in India.</title>
        <authorList>
            <person name="Kumar M."/>
            <person name="Lal R."/>
        </authorList>
    </citation>
    <scope>NUCLEOTIDE SEQUENCE [LARGE SCALE GENOMIC DNA]</scope>
    <source>
        <strain evidence="10 11">H239</strain>
    </source>
</reference>
<protein>
    <recommendedName>
        <fullName evidence="8">Molybdenum cofactor guanylyltransferase</fullName>
        <shortName evidence="8">MoCo guanylyltransferase</shortName>
        <ecNumber evidence="8">2.7.7.77</ecNumber>
    </recommendedName>
    <alternativeName>
        <fullName evidence="8">GTP:molybdopterin guanylyltransferase</fullName>
    </alternativeName>
    <alternativeName>
        <fullName evidence="8">Mo-MPT guanylyltransferase</fullName>
    </alternativeName>
    <alternativeName>
        <fullName evidence="8">Molybdopterin guanylyltransferase</fullName>
    </alternativeName>
    <alternativeName>
        <fullName evidence="8">Molybdopterin-guanine dinucleotide synthase</fullName>
        <shortName evidence="8">MGD synthase</shortName>
    </alternativeName>
</protein>
<dbReference type="GO" id="GO:0046872">
    <property type="term" value="F:metal ion binding"/>
    <property type="evidence" value="ECO:0007669"/>
    <property type="project" value="UniProtKB-KW"/>
</dbReference>
<feature type="binding site" evidence="8">
    <location>
        <position position="96"/>
    </location>
    <ligand>
        <name>GTP</name>
        <dbReference type="ChEBI" id="CHEBI:37565"/>
    </ligand>
</feature>
<dbReference type="InterPro" id="IPR013482">
    <property type="entry name" value="Molybde_CF_guanTrfase"/>
</dbReference>
<dbReference type="PANTHER" id="PTHR19136">
    <property type="entry name" value="MOLYBDENUM COFACTOR GUANYLYLTRANSFERASE"/>
    <property type="match status" value="1"/>
</dbReference>
<evidence type="ECO:0000256" key="8">
    <source>
        <dbReference type="HAMAP-Rule" id="MF_00316"/>
    </source>
</evidence>
<keyword evidence="6 8" id="KW-0342">GTP-binding</keyword>
<feature type="domain" description="MobA-like NTP transferase" evidence="9">
    <location>
        <begin position="5"/>
        <end position="156"/>
    </location>
</feature>
<feature type="binding site" evidence="8">
    <location>
        <position position="61"/>
    </location>
    <ligand>
        <name>GTP</name>
        <dbReference type="ChEBI" id="CHEBI:37565"/>
    </ligand>
</feature>
<feature type="binding site" evidence="8">
    <location>
        <position position="21"/>
    </location>
    <ligand>
        <name>GTP</name>
        <dbReference type="ChEBI" id="CHEBI:37565"/>
    </ligand>
</feature>
<reference evidence="10 11" key="1">
    <citation type="submission" date="2020-02" db="EMBL/GenBank/DDBJ databases">
        <authorList>
            <person name="Khan S.A."/>
            <person name="Jeon C.O."/>
            <person name="Chun B.H."/>
        </authorList>
    </citation>
    <scope>NUCLEOTIDE SEQUENCE [LARGE SCALE GENOMIC DNA]</scope>
    <source>
        <strain evidence="10 11">H239</strain>
    </source>
</reference>
<accession>A0A6M1SR78</accession>
<keyword evidence="7 8" id="KW-0501">Molybdenum cofactor biosynthesis</keyword>
<comment type="subcellular location">
    <subcellularLocation>
        <location evidence="8">Cytoplasm</location>
    </subcellularLocation>
</comment>